<protein>
    <submittedName>
        <fullName evidence="2">Uncharacterized protein</fullName>
    </submittedName>
</protein>
<dbReference type="eggNOG" id="ENOG50332G4">
    <property type="taxonomic scope" value="Bacteria"/>
</dbReference>
<dbReference type="HOGENOM" id="CLU_1593015_0_0_9"/>
<evidence type="ECO:0000256" key="1">
    <source>
        <dbReference type="SAM" id="Phobius"/>
    </source>
</evidence>
<dbReference type="EMBL" id="AEEH01000029">
    <property type="protein sequence ID" value="EFM25615.1"/>
    <property type="molecule type" value="Genomic_DNA"/>
</dbReference>
<feature type="transmembrane region" description="Helical" evidence="1">
    <location>
        <begin position="69"/>
        <end position="91"/>
    </location>
</feature>
<name>E0NKS4_9FIRM</name>
<keyword evidence="3" id="KW-1185">Reference proteome</keyword>
<accession>E0NKS4</accession>
<feature type="transmembrane region" description="Helical" evidence="1">
    <location>
        <begin position="39"/>
        <end position="57"/>
    </location>
</feature>
<keyword evidence="1" id="KW-0472">Membrane</keyword>
<dbReference type="Proteomes" id="UP000003280">
    <property type="component" value="Unassembled WGS sequence"/>
</dbReference>
<feature type="transmembrane region" description="Helical" evidence="1">
    <location>
        <begin position="7"/>
        <end position="27"/>
    </location>
</feature>
<dbReference type="RefSeq" id="WP_008901578.1">
    <property type="nucleotide sequence ID" value="NZ_GL397071.1"/>
</dbReference>
<comment type="caution">
    <text evidence="2">The sequence shown here is derived from an EMBL/GenBank/DDBJ whole genome shotgun (WGS) entry which is preliminary data.</text>
</comment>
<keyword evidence="1" id="KW-0812">Transmembrane</keyword>
<sequence>MNNNLRGLLFHIIVIIATFALSYFINLSEDVRNLIYGNMVFRIIIVILILYMYFLLGKGMTKRRPPIEDILTGNLIIFISLLSIGVAFLGLREKFLEVGPGDSYYRFFMDMFMYPELYILKLIGFYEYLEAIIASAFVPGIIYFLSIKKSRAVIKRKKRIERKRMRINEK</sequence>
<evidence type="ECO:0000313" key="3">
    <source>
        <dbReference type="Proteomes" id="UP000003280"/>
    </source>
</evidence>
<evidence type="ECO:0000313" key="2">
    <source>
        <dbReference type="EMBL" id="EFM25615.1"/>
    </source>
</evidence>
<proteinExistence type="predicted"/>
<reference evidence="2 3" key="1">
    <citation type="submission" date="2010-07" db="EMBL/GenBank/DDBJ databases">
        <authorList>
            <person name="Muzny D."/>
            <person name="Qin X."/>
            <person name="Deng J."/>
            <person name="Jiang H."/>
            <person name="Liu Y."/>
            <person name="Qu J."/>
            <person name="Song X.-Z."/>
            <person name="Zhang L."/>
            <person name="Thornton R."/>
            <person name="Coyle M."/>
            <person name="Francisco L."/>
            <person name="Jackson L."/>
            <person name="Javaid M."/>
            <person name="Korchina V."/>
            <person name="Kovar C."/>
            <person name="Mata R."/>
            <person name="Mathew T."/>
            <person name="Ngo R."/>
            <person name="Nguyen L."/>
            <person name="Nguyen N."/>
            <person name="Okwuonu G."/>
            <person name="Ongeri F."/>
            <person name="Pham C."/>
            <person name="Simmons D."/>
            <person name="Wilczek-Boney K."/>
            <person name="Hale W."/>
            <person name="Jakkamsetti A."/>
            <person name="Pham P."/>
            <person name="Ruth R."/>
            <person name="San Lucas F."/>
            <person name="Warren J."/>
            <person name="Zhang J."/>
            <person name="Zhao Z."/>
            <person name="Zhou C."/>
            <person name="Zhu D."/>
            <person name="Lee S."/>
            <person name="Bess C."/>
            <person name="Blankenburg K."/>
            <person name="Forbes L."/>
            <person name="Fu Q."/>
            <person name="Gubbala S."/>
            <person name="Hirani K."/>
            <person name="Jayaseelan J.C."/>
            <person name="Lara F."/>
            <person name="Munidasa M."/>
            <person name="Palculict T."/>
            <person name="Patil S."/>
            <person name="Pu L.-L."/>
            <person name="Saada N."/>
            <person name="Tang L."/>
            <person name="Weissenberger G."/>
            <person name="Zhu Y."/>
            <person name="Hemphill L."/>
            <person name="Shang Y."/>
            <person name="Youmans B."/>
            <person name="Ayvaz T."/>
            <person name="Ross M."/>
            <person name="Santibanez J."/>
            <person name="Aqrawi P."/>
            <person name="Gross S."/>
            <person name="Joshi V."/>
            <person name="Fowler G."/>
            <person name="Nazareth L."/>
            <person name="Reid J."/>
            <person name="Worley K."/>
            <person name="Petrosino J."/>
            <person name="Highlander S."/>
            <person name="Gibbs R."/>
        </authorList>
    </citation>
    <scope>NUCLEOTIDE SEQUENCE [LARGE SCALE GENOMIC DNA]</scope>
    <source>
        <strain evidence="2 3">ATCC BAA-1640</strain>
    </source>
</reference>
<gene>
    <name evidence="2" type="ORF">HMPREF9225_0763</name>
</gene>
<keyword evidence="1" id="KW-1133">Transmembrane helix</keyword>
<dbReference type="OrthoDB" id="1698342at2"/>
<dbReference type="STRING" id="862517.HMPREF9225_0763"/>
<organism evidence="2 3">
    <name type="scientific">Peptoniphilus duerdenii ATCC BAA-1640</name>
    <dbReference type="NCBI Taxonomy" id="862517"/>
    <lineage>
        <taxon>Bacteria</taxon>
        <taxon>Bacillati</taxon>
        <taxon>Bacillota</taxon>
        <taxon>Tissierellia</taxon>
        <taxon>Tissierellales</taxon>
        <taxon>Peptoniphilaceae</taxon>
        <taxon>Peptoniphilus</taxon>
    </lineage>
</organism>
<feature type="transmembrane region" description="Helical" evidence="1">
    <location>
        <begin position="128"/>
        <end position="147"/>
    </location>
</feature>
<dbReference type="AlphaFoldDB" id="E0NKS4"/>